<dbReference type="FunFam" id="1.20.58.2220:FF:000017">
    <property type="entry name" value="Formin-like protein"/>
    <property type="match status" value="1"/>
</dbReference>
<dbReference type="Pfam" id="PF02181">
    <property type="entry name" value="FH2"/>
    <property type="match status" value="1"/>
</dbReference>
<keyword evidence="6" id="KW-0812">Transmembrane</keyword>
<evidence type="ECO:0000313" key="9">
    <source>
        <dbReference type="Proteomes" id="UP000829196"/>
    </source>
</evidence>
<evidence type="ECO:0000259" key="7">
    <source>
        <dbReference type="PROSITE" id="PS51444"/>
    </source>
</evidence>
<feature type="compositionally biased region" description="Pro residues" evidence="5">
    <location>
        <begin position="57"/>
        <end position="82"/>
    </location>
</feature>
<dbReference type="OrthoDB" id="1668162at2759"/>
<dbReference type="SMR" id="A0A8T3BCK7"/>
<protein>
    <recommendedName>
        <fullName evidence="4">Formin-like protein</fullName>
    </recommendedName>
</protein>
<evidence type="ECO:0000256" key="2">
    <source>
        <dbReference type="ARBA" id="ARBA00022729"/>
    </source>
</evidence>
<sequence>MDSIARLGFTFSLLILLIQSLFPFSISSLSQRHLLQLSSRSPQNLQTFPSTAIPAFTHPPPTPPPPPLSSPPPPLPPLPPPASSASDLDNGSIAAAVIGTAASSFAIYGFLFFAFYRFTKKKRRGPETRVYNSDAAAAAAAAAAGGSDAKPFRSKPEPTLKGLIVDDNGLDVLYWQNLEDRRRCHHCNSIVERGRHMEDDEPPEPRRRRRGKGELMTQESPLLPSDSVNSSSLMFAQSRVSNRISSATMSSPEAASHSPPAVPPPAKSQPPPPPPPPPPPAPPKPPTPLAPPIKNAPAPPPPPSRRAAAAPTLQLGPDGGTERPRLKPLHWEKVTPTRAGHSMVWDRINDGSIKFDDDQIEALFGYVSANPNPAKSNSGESSSSTSTSAASAVPTQINLLDARKSQNIAIILRTIAVSRNEILDSLQHGHGLAADTLEKLSRITLSKDEESLILSFSGNPVHLTDAESFLFHLLQRFPSAFPCLNAMHFRSCVYNTEILHLKQSLQTLELACKELRTRGLFLKLLEAILKAGNRMNAGTARGNAQAFDLTALRKLSDVKSTDGKTTLLHFVVEEVVRSEGKRCAAINAEAGKDREREFMMLGLPVVGGLSSEFMNVKKAAALDLDSMAVTCSAMAERVMDIRKFLRSCEENEEGFVREMEGFVETASKEIEEVREEQWKVMEIVKRTTDYYLLGAAMKEKEGKPSLQILVIVRDFLAMVDQACIDICRNIQKRKKETALEKEKRMTIRFPNLPARFMADNSVYCSDSEEDF</sequence>
<keyword evidence="9" id="KW-1185">Reference proteome</keyword>
<evidence type="ECO:0000256" key="4">
    <source>
        <dbReference type="RuleBase" id="RU361260"/>
    </source>
</evidence>
<dbReference type="InterPro" id="IPR042201">
    <property type="entry name" value="FH2_Formin_sf"/>
</dbReference>
<keyword evidence="2" id="KW-0732">Signal</keyword>
<keyword evidence="6" id="KW-0472">Membrane</keyword>
<evidence type="ECO:0000256" key="6">
    <source>
        <dbReference type="SAM" id="Phobius"/>
    </source>
</evidence>
<dbReference type="InterPro" id="IPR015425">
    <property type="entry name" value="FH2_Formin"/>
</dbReference>
<dbReference type="PANTHER" id="PTHR23213:SF354">
    <property type="entry name" value="FORMIN-LIKE PROTEIN 4"/>
    <property type="match status" value="1"/>
</dbReference>
<gene>
    <name evidence="8" type="ORF">KFK09_011335</name>
</gene>
<dbReference type="InterPro" id="IPR027643">
    <property type="entry name" value="Formin-like_plant"/>
</dbReference>
<dbReference type="Gene3D" id="1.20.58.2220">
    <property type="entry name" value="Formin, FH2 domain"/>
    <property type="match status" value="1"/>
</dbReference>
<feature type="region of interest" description="Disordered" evidence="5">
    <location>
        <begin position="369"/>
        <end position="389"/>
    </location>
</feature>
<dbReference type="GO" id="GO:0016020">
    <property type="term" value="C:membrane"/>
    <property type="evidence" value="ECO:0007669"/>
    <property type="project" value="UniProtKB-SubCell"/>
</dbReference>
<feature type="transmembrane region" description="Helical" evidence="6">
    <location>
        <begin position="93"/>
        <end position="116"/>
    </location>
</feature>
<reference evidence="8" key="1">
    <citation type="journal article" date="2022" name="Front. Genet.">
        <title>Chromosome-Scale Assembly of the Dendrobium nobile Genome Provides Insights Into the Molecular Mechanism of the Biosynthesis of the Medicinal Active Ingredient of Dendrobium.</title>
        <authorList>
            <person name="Xu Q."/>
            <person name="Niu S.-C."/>
            <person name="Li K.-L."/>
            <person name="Zheng P.-J."/>
            <person name="Zhang X.-J."/>
            <person name="Jia Y."/>
            <person name="Liu Y."/>
            <person name="Niu Y.-X."/>
            <person name="Yu L.-H."/>
            <person name="Chen D.-F."/>
            <person name="Zhang G.-Q."/>
        </authorList>
    </citation>
    <scope>NUCLEOTIDE SEQUENCE</scope>
    <source>
        <tissue evidence="8">Leaf</tissue>
    </source>
</reference>
<dbReference type="SMART" id="SM00498">
    <property type="entry name" value="FH2"/>
    <property type="match status" value="1"/>
</dbReference>
<dbReference type="GO" id="GO:0051015">
    <property type="term" value="F:actin filament binding"/>
    <property type="evidence" value="ECO:0007669"/>
    <property type="project" value="InterPro"/>
</dbReference>
<dbReference type="PANTHER" id="PTHR23213">
    <property type="entry name" value="FORMIN-RELATED"/>
    <property type="match status" value="1"/>
</dbReference>
<comment type="subcellular location">
    <subcellularLocation>
        <location evidence="1">Membrane</location>
        <topology evidence="1">Single-pass membrane protein</topology>
    </subcellularLocation>
</comment>
<evidence type="ECO:0000256" key="3">
    <source>
        <dbReference type="ARBA" id="ARBA00025793"/>
    </source>
</evidence>
<evidence type="ECO:0000256" key="5">
    <source>
        <dbReference type="SAM" id="MobiDB-lite"/>
    </source>
</evidence>
<feature type="compositionally biased region" description="Basic and acidic residues" evidence="5">
    <location>
        <begin position="320"/>
        <end position="334"/>
    </location>
</feature>
<feature type="compositionally biased region" description="Low complexity" evidence="5">
    <location>
        <begin position="250"/>
        <end position="259"/>
    </location>
</feature>
<comment type="similarity">
    <text evidence="3">Belongs to the formin-like family. Class-I subfamily.</text>
</comment>
<feature type="region of interest" description="Disordered" evidence="5">
    <location>
        <begin position="244"/>
        <end position="334"/>
    </location>
</feature>
<dbReference type="SUPFAM" id="SSF101447">
    <property type="entry name" value="Formin homology 2 domain (FH2 domain)"/>
    <property type="match status" value="1"/>
</dbReference>
<dbReference type="GO" id="GO:0045010">
    <property type="term" value="P:actin nucleation"/>
    <property type="evidence" value="ECO:0007669"/>
    <property type="project" value="InterPro"/>
</dbReference>
<name>A0A8T3BCK7_DENNO</name>
<accession>A0A8T3BCK7</accession>
<comment type="caution">
    <text evidence="8">The sequence shown here is derived from an EMBL/GenBank/DDBJ whole genome shotgun (WGS) entry which is preliminary data.</text>
</comment>
<keyword evidence="6" id="KW-1133">Transmembrane helix</keyword>
<proteinExistence type="inferred from homology"/>
<evidence type="ECO:0000256" key="1">
    <source>
        <dbReference type="ARBA" id="ARBA00004167"/>
    </source>
</evidence>
<feature type="compositionally biased region" description="Pro residues" evidence="5">
    <location>
        <begin position="260"/>
        <end position="291"/>
    </location>
</feature>
<dbReference type="Proteomes" id="UP000829196">
    <property type="component" value="Unassembled WGS sequence"/>
</dbReference>
<feature type="region of interest" description="Disordered" evidence="5">
    <location>
        <begin position="195"/>
        <end position="230"/>
    </location>
</feature>
<feature type="domain" description="FH2" evidence="7">
    <location>
        <begin position="316"/>
        <end position="745"/>
    </location>
</feature>
<dbReference type="EMBL" id="JAGYWB010000009">
    <property type="protein sequence ID" value="KAI0510726.1"/>
    <property type="molecule type" value="Genomic_DNA"/>
</dbReference>
<dbReference type="PROSITE" id="PS51444">
    <property type="entry name" value="FH2"/>
    <property type="match status" value="1"/>
</dbReference>
<dbReference type="AlphaFoldDB" id="A0A8T3BCK7"/>
<organism evidence="8 9">
    <name type="scientific">Dendrobium nobile</name>
    <name type="common">Orchid</name>
    <dbReference type="NCBI Taxonomy" id="94219"/>
    <lineage>
        <taxon>Eukaryota</taxon>
        <taxon>Viridiplantae</taxon>
        <taxon>Streptophyta</taxon>
        <taxon>Embryophyta</taxon>
        <taxon>Tracheophyta</taxon>
        <taxon>Spermatophyta</taxon>
        <taxon>Magnoliopsida</taxon>
        <taxon>Liliopsida</taxon>
        <taxon>Asparagales</taxon>
        <taxon>Orchidaceae</taxon>
        <taxon>Epidendroideae</taxon>
        <taxon>Malaxideae</taxon>
        <taxon>Dendrobiinae</taxon>
        <taxon>Dendrobium</taxon>
    </lineage>
</organism>
<feature type="region of interest" description="Disordered" evidence="5">
    <location>
        <begin position="50"/>
        <end position="86"/>
    </location>
</feature>
<evidence type="ECO:0000313" key="8">
    <source>
        <dbReference type="EMBL" id="KAI0510726.1"/>
    </source>
</evidence>
<feature type="compositionally biased region" description="Polar residues" evidence="5">
    <location>
        <begin position="369"/>
        <end position="380"/>
    </location>
</feature>